<sequence>MIEIPLNSFVRRTKNHKTLKLIIQNSGAVIKRKGRSRNWLLHADWAHICEIINKVQLSEEPSWQWFVNELQKYKPELSINDLVEIITKSPFISVNQLMAQTDCTLAQARQALDIAQWQ</sequence>
<dbReference type="STRING" id="1123010.SAMN02745724_04444"/>
<evidence type="ECO:0000313" key="1">
    <source>
        <dbReference type="EMBL" id="SFD41137.1"/>
    </source>
</evidence>
<dbReference type="OrthoDB" id="6199326at2"/>
<dbReference type="EMBL" id="FOLO01000055">
    <property type="protein sequence ID" value="SFD41137.1"/>
    <property type="molecule type" value="Genomic_DNA"/>
</dbReference>
<dbReference type="RefSeq" id="WP_091989921.1">
    <property type="nucleotide sequence ID" value="NZ_FOLO01000055.1"/>
</dbReference>
<evidence type="ECO:0000313" key="2">
    <source>
        <dbReference type="Proteomes" id="UP000198862"/>
    </source>
</evidence>
<dbReference type="InterPro" id="IPR022253">
    <property type="entry name" value="Ribosome_recyc_fac_bac"/>
</dbReference>
<proteinExistence type="predicted"/>
<keyword evidence="2" id="KW-1185">Reference proteome</keyword>
<dbReference type="AlphaFoldDB" id="A0A1I1S437"/>
<organism evidence="1 2">
    <name type="scientific">Pseudoalteromonas denitrificans DSM 6059</name>
    <dbReference type="NCBI Taxonomy" id="1123010"/>
    <lineage>
        <taxon>Bacteria</taxon>
        <taxon>Pseudomonadati</taxon>
        <taxon>Pseudomonadota</taxon>
        <taxon>Gammaproteobacteria</taxon>
        <taxon>Alteromonadales</taxon>
        <taxon>Pseudoalteromonadaceae</taxon>
        <taxon>Pseudoalteromonas</taxon>
    </lineage>
</organism>
<dbReference type="Pfam" id="PF12614">
    <property type="entry name" value="RRF_GI"/>
    <property type="match status" value="1"/>
</dbReference>
<reference evidence="1 2" key="1">
    <citation type="submission" date="2016-10" db="EMBL/GenBank/DDBJ databases">
        <authorList>
            <person name="de Groot N.N."/>
        </authorList>
    </citation>
    <scope>NUCLEOTIDE SEQUENCE [LARGE SCALE GENOMIC DNA]</scope>
    <source>
        <strain evidence="1 2">DSM 6059</strain>
    </source>
</reference>
<name>A0A1I1S437_9GAMM</name>
<accession>A0A1I1S437</accession>
<protein>
    <submittedName>
        <fullName evidence="1">Ribosome recycling factor</fullName>
    </submittedName>
</protein>
<dbReference type="Proteomes" id="UP000198862">
    <property type="component" value="Unassembled WGS sequence"/>
</dbReference>
<gene>
    <name evidence="1" type="ORF">SAMN02745724_04444</name>
</gene>